<dbReference type="GeneID" id="19271628"/>
<keyword evidence="4" id="KW-0804">Transcription</keyword>
<evidence type="ECO:0000259" key="7">
    <source>
        <dbReference type="PROSITE" id="PS50048"/>
    </source>
</evidence>
<evidence type="ECO:0000256" key="1">
    <source>
        <dbReference type="ARBA" id="ARBA00004123"/>
    </source>
</evidence>
<dbReference type="RefSeq" id="XP_007833387.1">
    <property type="nucleotide sequence ID" value="XM_007835196.1"/>
</dbReference>
<dbReference type="GO" id="GO:0000981">
    <property type="term" value="F:DNA-binding transcription factor activity, RNA polymerase II-specific"/>
    <property type="evidence" value="ECO:0007669"/>
    <property type="project" value="InterPro"/>
</dbReference>
<reference evidence="9" key="1">
    <citation type="journal article" date="2015" name="BMC Genomics">
        <title>Genomic and transcriptomic analysis of the endophytic fungus Pestalotiopsis fici reveals its lifestyle and high potential for synthesis of natural products.</title>
        <authorList>
            <person name="Wang X."/>
            <person name="Zhang X."/>
            <person name="Liu L."/>
            <person name="Xiang M."/>
            <person name="Wang W."/>
            <person name="Sun X."/>
            <person name="Che Y."/>
            <person name="Guo L."/>
            <person name="Liu G."/>
            <person name="Guo L."/>
            <person name="Wang C."/>
            <person name="Yin W.B."/>
            <person name="Stadler M."/>
            <person name="Zhang X."/>
            <person name="Liu X."/>
        </authorList>
    </citation>
    <scope>NUCLEOTIDE SEQUENCE [LARGE SCALE GENOMIC DNA]</scope>
    <source>
        <strain evidence="9">W106-1 / CGMCC3.15140</strain>
    </source>
</reference>
<protein>
    <recommendedName>
        <fullName evidence="7">Zn(2)-C6 fungal-type domain-containing protein</fullName>
    </recommendedName>
</protein>
<dbReference type="eggNOG" id="ENOG502SK8P">
    <property type="taxonomic scope" value="Eukaryota"/>
</dbReference>
<feature type="region of interest" description="Disordered" evidence="6">
    <location>
        <begin position="1"/>
        <end position="27"/>
    </location>
</feature>
<organism evidence="8 9">
    <name type="scientific">Pestalotiopsis fici (strain W106-1 / CGMCC3.15140)</name>
    <dbReference type="NCBI Taxonomy" id="1229662"/>
    <lineage>
        <taxon>Eukaryota</taxon>
        <taxon>Fungi</taxon>
        <taxon>Dikarya</taxon>
        <taxon>Ascomycota</taxon>
        <taxon>Pezizomycotina</taxon>
        <taxon>Sordariomycetes</taxon>
        <taxon>Xylariomycetidae</taxon>
        <taxon>Amphisphaeriales</taxon>
        <taxon>Sporocadaceae</taxon>
        <taxon>Pestalotiopsis</taxon>
    </lineage>
</organism>
<dbReference type="GO" id="GO:0005634">
    <property type="term" value="C:nucleus"/>
    <property type="evidence" value="ECO:0007669"/>
    <property type="project" value="UniProtKB-SubCell"/>
</dbReference>
<dbReference type="CDD" id="cd12148">
    <property type="entry name" value="fungal_TF_MHR"/>
    <property type="match status" value="1"/>
</dbReference>
<evidence type="ECO:0000256" key="4">
    <source>
        <dbReference type="ARBA" id="ARBA00023163"/>
    </source>
</evidence>
<dbReference type="CDD" id="cd00067">
    <property type="entry name" value="GAL4"/>
    <property type="match status" value="2"/>
</dbReference>
<dbReference type="InterPro" id="IPR007219">
    <property type="entry name" value="XnlR_reg_dom"/>
</dbReference>
<evidence type="ECO:0000313" key="8">
    <source>
        <dbReference type="EMBL" id="ETS81613.1"/>
    </source>
</evidence>
<dbReference type="GO" id="GO:0006351">
    <property type="term" value="P:DNA-templated transcription"/>
    <property type="evidence" value="ECO:0007669"/>
    <property type="project" value="InterPro"/>
</dbReference>
<dbReference type="Pfam" id="PF04082">
    <property type="entry name" value="Fungal_trans"/>
    <property type="match status" value="1"/>
</dbReference>
<dbReference type="InterPro" id="IPR001138">
    <property type="entry name" value="Zn2Cys6_DnaBD"/>
</dbReference>
<dbReference type="AlphaFoldDB" id="W3X666"/>
<dbReference type="InterPro" id="IPR050815">
    <property type="entry name" value="TF_fung"/>
</dbReference>
<dbReference type="HOGENOM" id="CLU_011581_1_0_1"/>
<dbReference type="OMA" id="CLYHAIS"/>
<proteinExistence type="predicted"/>
<name>W3X666_PESFW</name>
<dbReference type="KEGG" id="pfy:PFICI_06615"/>
<feature type="compositionally biased region" description="Polar residues" evidence="6">
    <location>
        <begin position="1"/>
        <end position="10"/>
    </location>
</feature>
<keyword evidence="9" id="KW-1185">Reference proteome</keyword>
<dbReference type="PROSITE" id="PS50048">
    <property type="entry name" value="ZN2_CY6_FUNGAL_2"/>
    <property type="match status" value="2"/>
</dbReference>
<dbReference type="Gene3D" id="4.10.240.10">
    <property type="entry name" value="Zn(2)-C6 fungal-type DNA-binding domain"/>
    <property type="match status" value="2"/>
</dbReference>
<dbReference type="OrthoDB" id="4685598at2759"/>
<keyword evidence="2" id="KW-0479">Metal-binding</keyword>
<dbReference type="SMART" id="SM00066">
    <property type="entry name" value="GAL4"/>
    <property type="match status" value="2"/>
</dbReference>
<dbReference type="EMBL" id="KI912112">
    <property type="protein sequence ID" value="ETS81613.1"/>
    <property type="molecule type" value="Genomic_DNA"/>
</dbReference>
<dbReference type="SMART" id="SM00906">
    <property type="entry name" value="Fungal_trans"/>
    <property type="match status" value="1"/>
</dbReference>
<dbReference type="Pfam" id="PF00172">
    <property type="entry name" value="Zn_clus"/>
    <property type="match status" value="2"/>
</dbReference>
<feature type="domain" description="Zn(2)-C6 fungal-type" evidence="7">
    <location>
        <begin position="78"/>
        <end position="108"/>
    </location>
</feature>
<dbReference type="InParanoid" id="W3X666"/>
<feature type="domain" description="Zn(2)-C6 fungal-type" evidence="7">
    <location>
        <begin position="29"/>
        <end position="59"/>
    </location>
</feature>
<dbReference type="PANTHER" id="PTHR47338:SF7">
    <property type="entry name" value="ZN(II)2CYS6 TRANSCRIPTION FACTOR (EUROFUNG)"/>
    <property type="match status" value="1"/>
</dbReference>
<evidence type="ECO:0000256" key="3">
    <source>
        <dbReference type="ARBA" id="ARBA00023015"/>
    </source>
</evidence>
<evidence type="ECO:0000256" key="2">
    <source>
        <dbReference type="ARBA" id="ARBA00022723"/>
    </source>
</evidence>
<sequence>MTLSPAVTSPTERRSNPEPRKKRKRSSRGCLPCKTRKVKCDENPEACSNCTRLGFECQYEDGSSESVTSLTKKRTRQACVLCRNSKLRCSGSWPKCDRCHSHELDCVYEKVGTGMTTVSEEPASPFARGQIEGQTEIHHPESTSLDLRRSILQIHIDAFFHHVWTTSAFNFIHKGSFLRSWHTGAMAKNLVRVVTSVSSRFVSNRPRSDNGDSFDYPGPKWLADVELAVFRDLSSLSIPRLQILLLLIFDHLASGRLVTAWNLLALASTHAFALKLNHPTDAVLPTNQECRRRLIWCVYYLDKVIGCEGLGYPSQCPREKIRVTLPCDDRLFGLEQETATPYLQDMVSESLQNLESLGVTAYLIRILDLREQIQIFLQFEGKDKTTAGLWDDGGRFMDLRRQLAEFQNLLPPEMRNNERALFLRASTPDAGVYTMVHSWLHTAACELYLHFLEPTTSADQNVSPDKGYDQALLDRCRDELARHANTLHQFWARLHSVQRYSERFFVTDTTIARCVYINTRSMLLLTRYQTETSGLAKTPLHLNLEILEPLAQVSPYVGSWVSHHHS</sequence>
<gene>
    <name evidence="8" type="ORF">PFICI_06615</name>
</gene>
<keyword evidence="5" id="KW-0539">Nucleus</keyword>
<keyword evidence="3" id="KW-0805">Transcription regulation</keyword>
<dbReference type="SUPFAM" id="SSF57701">
    <property type="entry name" value="Zn2/Cys6 DNA-binding domain"/>
    <property type="match status" value="2"/>
</dbReference>
<dbReference type="PROSITE" id="PS00463">
    <property type="entry name" value="ZN2_CY6_FUNGAL_1"/>
    <property type="match status" value="2"/>
</dbReference>
<accession>W3X666</accession>
<dbReference type="GO" id="GO:0008270">
    <property type="term" value="F:zinc ion binding"/>
    <property type="evidence" value="ECO:0007669"/>
    <property type="project" value="InterPro"/>
</dbReference>
<evidence type="ECO:0000256" key="5">
    <source>
        <dbReference type="ARBA" id="ARBA00023242"/>
    </source>
</evidence>
<dbReference type="GO" id="GO:0003677">
    <property type="term" value="F:DNA binding"/>
    <property type="evidence" value="ECO:0007669"/>
    <property type="project" value="InterPro"/>
</dbReference>
<evidence type="ECO:0000313" key="9">
    <source>
        <dbReference type="Proteomes" id="UP000030651"/>
    </source>
</evidence>
<dbReference type="InterPro" id="IPR036864">
    <property type="entry name" value="Zn2-C6_fun-type_DNA-bd_sf"/>
</dbReference>
<comment type="subcellular location">
    <subcellularLocation>
        <location evidence="1">Nucleus</location>
    </subcellularLocation>
</comment>
<dbReference type="PANTHER" id="PTHR47338">
    <property type="entry name" value="ZN(II)2CYS6 TRANSCRIPTION FACTOR (EUROFUNG)-RELATED"/>
    <property type="match status" value="1"/>
</dbReference>
<dbReference type="Proteomes" id="UP000030651">
    <property type="component" value="Unassembled WGS sequence"/>
</dbReference>
<evidence type="ECO:0000256" key="6">
    <source>
        <dbReference type="SAM" id="MobiDB-lite"/>
    </source>
</evidence>